<evidence type="ECO:0000313" key="5">
    <source>
        <dbReference type="RefSeq" id="XP_033462344.1"/>
    </source>
</evidence>
<feature type="transmembrane region" description="Helical" evidence="2">
    <location>
        <begin position="192"/>
        <end position="210"/>
    </location>
</feature>
<accession>A0A6J3MBQ6</accession>
<evidence type="ECO:0000313" key="4">
    <source>
        <dbReference type="Proteomes" id="UP000504637"/>
    </source>
</evidence>
<dbReference type="Pfam" id="PF00226">
    <property type="entry name" value="DnaJ"/>
    <property type="match status" value="1"/>
</dbReference>
<feature type="transmembrane region" description="Helical" evidence="2">
    <location>
        <begin position="12"/>
        <end position="30"/>
    </location>
</feature>
<dbReference type="AlphaFoldDB" id="A0A6J3MBQ6"/>
<dbReference type="Gene3D" id="1.10.287.110">
    <property type="entry name" value="DnaJ domain"/>
    <property type="match status" value="1"/>
</dbReference>
<dbReference type="PROSITE" id="PS50076">
    <property type="entry name" value="DNAJ_2"/>
    <property type="match status" value="1"/>
</dbReference>
<feature type="transmembrane region" description="Helical" evidence="2">
    <location>
        <begin position="167"/>
        <end position="187"/>
    </location>
</feature>
<reference evidence="5" key="1">
    <citation type="submission" date="2020-01" db="EMBL/GenBank/DDBJ databases">
        <authorList>
            <consortium name="DOE Joint Genome Institute"/>
            <person name="Haridas S."/>
            <person name="Albert R."/>
            <person name="Binder M."/>
            <person name="Bloem J."/>
            <person name="Labutti K."/>
            <person name="Salamov A."/>
            <person name="Andreopoulos B."/>
            <person name="Baker S.E."/>
            <person name="Barry K."/>
            <person name="Bills G."/>
            <person name="Bluhm B.H."/>
            <person name="Cannon C."/>
            <person name="Castanera R."/>
            <person name="Culley D.E."/>
            <person name="Daum C."/>
            <person name="Ezra D."/>
            <person name="Gonzalez J.B."/>
            <person name="Henrissat B."/>
            <person name="Kuo A."/>
            <person name="Liang C."/>
            <person name="Lipzen A."/>
            <person name="Lutzoni F."/>
            <person name="Magnuson J."/>
            <person name="Mondo S."/>
            <person name="Nolan M."/>
            <person name="Ohm R."/>
            <person name="Pangilinan J."/>
            <person name="Park H.-J."/>
            <person name="Ramirez L."/>
            <person name="Alfaro M."/>
            <person name="Sun H."/>
            <person name="Tritt A."/>
            <person name="Yoshinaga Y."/>
            <person name="Zwiers L.-H."/>
            <person name="Turgeon B.G."/>
            <person name="Goodwin S.B."/>
            <person name="Spatafora J.W."/>
            <person name="Crous P.W."/>
            <person name="Grigoriev I.V."/>
        </authorList>
    </citation>
    <scope>NUCLEOTIDE SEQUENCE</scope>
    <source>
        <strain evidence="5">CBS 342.82</strain>
    </source>
</reference>
<dbReference type="GO" id="GO:0036503">
    <property type="term" value="P:ERAD pathway"/>
    <property type="evidence" value="ECO:0007669"/>
    <property type="project" value="TreeGrafter"/>
</dbReference>
<evidence type="ECO:0000256" key="2">
    <source>
        <dbReference type="SAM" id="Phobius"/>
    </source>
</evidence>
<feature type="domain" description="J" evidence="3">
    <location>
        <begin position="77"/>
        <end position="144"/>
    </location>
</feature>
<dbReference type="GO" id="GO:0005783">
    <property type="term" value="C:endoplasmic reticulum"/>
    <property type="evidence" value="ECO:0007669"/>
    <property type="project" value="TreeGrafter"/>
</dbReference>
<reference evidence="5" key="2">
    <citation type="submission" date="2020-04" db="EMBL/GenBank/DDBJ databases">
        <authorList>
            <consortium name="NCBI Genome Project"/>
        </authorList>
    </citation>
    <scope>NUCLEOTIDE SEQUENCE</scope>
    <source>
        <strain evidence="5">CBS 342.82</strain>
    </source>
</reference>
<reference evidence="5" key="3">
    <citation type="submission" date="2025-08" db="UniProtKB">
        <authorList>
            <consortium name="RefSeq"/>
        </authorList>
    </citation>
    <scope>IDENTIFICATION</scope>
    <source>
        <strain evidence="5">CBS 342.82</strain>
    </source>
</reference>
<dbReference type="SMART" id="SM00271">
    <property type="entry name" value="DnaJ"/>
    <property type="match status" value="1"/>
</dbReference>
<evidence type="ECO:0000256" key="1">
    <source>
        <dbReference type="ARBA" id="ARBA00023186"/>
    </source>
</evidence>
<dbReference type="InterPro" id="IPR051948">
    <property type="entry name" value="Hsp70_co-chaperone_J-domain"/>
</dbReference>
<dbReference type="SUPFAM" id="SSF46565">
    <property type="entry name" value="Chaperone J-domain"/>
    <property type="match status" value="1"/>
</dbReference>
<dbReference type="GO" id="GO:0051087">
    <property type="term" value="F:protein-folding chaperone binding"/>
    <property type="evidence" value="ECO:0007669"/>
    <property type="project" value="TreeGrafter"/>
</dbReference>
<keyword evidence="1" id="KW-0143">Chaperone</keyword>
<dbReference type="PRINTS" id="PR00625">
    <property type="entry name" value="JDOMAIN"/>
</dbReference>
<dbReference type="GO" id="GO:0051787">
    <property type="term" value="F:misfolded protein binding"/>
    <property type="evidence" value="ECO:0007669"/>
    <property type="project" value="TreeGrafter"/>
</dbReference>
<dbReference type="PANTHER" id="PTHR44360:SF1">
    <property type="entry name" value="DNAJ HOMOLOG SUBFAMILY B MEMBER 9"/>
    <property type="match status" value="1"/>
</dbReference>
<dbReference type="PANTHER" id="PTHR44360">
    <property type="entry name" value="DNAJ HOMOLOG SUBFAMILY B MEMBER 9"/>
    <property type="match status" value="1"/>
</dbReference>
<gene>
    <name evidence="5" type="ORF">K489DRAFT_154588</name>
</gene>
<proteinExistence type="predicted"/>
<sequence length="362" mass="40474">MSSNLLSIAGWYFLPSLVTGYVQAALYAVFIRAGEPKPAPGSLRYVRDRRRIQILVIVAYLAYTVYETDHQLLETSDLYNLLGVPHDVEDKALQSRFRRLTVQMHPDKVAEPHKAKMEALYVNMKFARDVLVDPAKRFAYDRFGPSIFTWQNSKTARDFVSVGVMNIAGFYASSAGALVLLAVAGYLRAAMFWRYLTMAALFVAELYIVSRPTSPWLLANALNPFLTMTGLRLPYLPFQLISLLRKLTLTFFIALSQLDPLLRDPQKQNLEETGPAIMAQRLNHINVLTNAAEAELGRLLSMELMPFVGEPSSANVLRSSLKEWLVQNTVRNDPAVKAAAANVLEEKRVPSSSHDVPLAAAE</sequence>
<evidence type="ECO:0000259" key="3">
    <source>
        <dbReference type="PROSITE" id="PS50076"/>
    </source>
</evidence>
<protein>
    <recommendedName>
        <fullName evidence="3">J domain-containing protein</fullName>
    </recommendedName>
</protein>
<name>A0A6J3MBQ6_9PEZI</name>
<dbReference type="InterPro" id="IPR036869">
    <property type="entry name" value="J_dom_sf"/>
</dbReference>
<dbReference type="RefSeq" id="XP_033462344.1">
    <property type="nucleotide sequence ID" value="XM_033599246.1"/>
</dbReference>
<dbReference type="OrthoDB" id="436519at2759"/>
<feature type="transmembrane region" description="Helical" evidence="2">
    <location>
        <begin position="216"/>
        <end position="236"/>
    </location>
</feature>
<keyword evidence="2" id="KW-0472">Membrane</keyword>
<dbReference type="Proteomes" id="UP000504637">
    <property type="component" value="Unplaced"/>
</dbReference>
<keyword evidence="2" id="KW-1133">Transmembrane helix</keyword>
<dbReference type="GeneID" id="54357045"/>
<organism evidence="5">
    <name type="scientific">Dissoconium aciculare CBS 342.82</name>
    <dbReference type="NCBI Taxonomy" id="1314786"/>
    <lineage>
        <taxon>Eukaryota</taxon>
        <taxon>Fungi</taxon>
        <taxon>Dikarya</taxon>
        <taxon>Ascomycota</taxon>
        <taxon>Pezizomycotina</taxon>
        <taxon>Dothideomycetes</taxon>
        <taxon>Dothideomycetidae</taxon>
        <taxon>Mycosphaerellales</taxon>
        <taxon>Dissoconiaceae</taxon>
        <taxon>Dissoconium</taxon>
    </lineage>
</organism>
<keyword evidence="2" id="KW-0812">Transmembrane</keyword>
<dbReference type="InterPro" id="IPR001623">
    <property type="entry name" value="DnaJ_domain"/>
</dbReference>
<dbReference type="CDD" id="cd06257">
    <property type="entry name" value="DnaJ"/>
    <property type="match status" value="1"/>
</dbReference>
<keyword evidence="4" id="KW-1185">Reference proteome</keyword>